<proteinExistence type="predicted"/>
<feature type="transmembrane region" description="Helical" evidence="1">
    <location>
        <begin position="155"/>
        <end position="179"/>
    </location>
</feature>
<evidence type="ECO:0000313" key="2">
    <source>
        <dbReference type="EMBL" id="KAK8066021.1"/>
    </source>
</evidence>
<comment type="caution">
    <text evidence="2">The sequence shown here is derived from an EMBL/GenBank/DDBJ whole genome shotgun (WGS) entry which is preliminary data.</text>
</comment>
<accession>A0ABR1V6R7</accession>
<keyword evidence="1" id="KW-0472">Membrane</keyword>
<dbReference type="RefSeq" id="XP_066662774.1">
    <property type="nucleotide sequence ID" value="XM_066817082.1"/>
</dbReference>
<dbReference type="Proteomes" id="UP001433268">
    <property type="component" value="Unassembled WGS sequence"/>
</dbReference>
<keyword evidence="1" id="KW-1133">Transmembrane helix</keyword>
<protein>
    <recommendedName>
        <fullName evidence="4">Major facilitator superfamily (MFS) profile domain-containing protein</fullName>
    </recommendedName>
</protein>
<feature type="transmembrane region" description="Helical" evidence="1">
    <location>
        <begin position="115"/>
        <end position="134"/>
    </location>
</feature>
<reference evidence="2 3" key="1">
    <citation type="submission" date="2023-01" db="EMBL/GenBank/DDBJ databases">
        <title>Analysis of 21 Apiospora genomes using comparative genomics revels a genus with tremendous synthesis potential of carbohydrate active enzymes and secondary metabolites.</title>
        <authorList>
            <person name="Sorensen T."/>
        </authorList>
    </citation>
    <scope>NUCLEOTIDE SEQUENCE [LARGE SCALE GENOMIC DNA]</scope>
    <source>
        <strain evidence="2 3">CBS 114990</strain>
    </source>
</reference>
<evidence type="ECO:0000256" key="1">
    <source>
        <dbReference type="SAM" id="Phobius"/>
    </source>
</evidence>
<feature type="transmembrane region" description="Helical" evidence="1">
    <location>
        <begin position="185"/>
        <end position="202"/>
    </location>
</feature>
<evidence type="ECO:0000313" key="3">
    <source>
        <dbReference type="Proteomes" id="UP001433268"/>
    </source>
</evidence>
<keyword evidence="1" id="KW-0812">Transmembrane</keyword>
<name>A0ABR1V6R7_9PEZI</name>
<organism evidence="2 3">
    <name type="scientific">Apiospora hydei</name>
    <dbReference type="NCBI Taxonomy" id="1337664"/>
    <lineage>
        <taxon>Eukaryota</taxon>
        <taxon>Fungi</taxon>
        <taxon>Dikarya</taxon>
        <taxon>Ascomycota</taxon>
        <taxon>Pezizomycotina</taxon>
        <taxon>Sordariomycetes</taxon>
        <taxon>Xylariomycetidae</taxon>
        <taxon>Amphisphaeriales</taxon>
        <taxon>Apiosporaceae</taxon>
        <taxon>Apiospora</taxon>
    </lineage>
</organism>
<dbReference type="EMBL" id="JAQQWN010000009">
    <property type="protein sequence ID" value="KAK8066021.1"/>
    <property type="molecule type" value="Genomic_DNA"/>
</dbReference>
<dbReference type="GeneID" id="92050142"/>
<sequence>MTYTAYVCGDLNTRRGLSREEWLSSRRGHFGRANTGLWQEAASAILSDHIICASSREVYSKINAATTCWTTRSSLLWSPWVLLDLRKLHLHISPLYIETFVRKSFSKDSSRTIHGWRWAAAAASLYVGALIYGLDGTIAADIQTAIIEQFNDIDWAAFVGGTGAMVSLTMVLTFAGGAWTWNDGRTIAIFLVCGALFVLTFLQPC</sequence>
<evidence type="ECO:0008006" key="4">
    <source>
        <dbReference type="Google" id="ProtNLM"/>
    </source>
</evidence>
<keyword evidence="3" id="KW-1185">Reference proteome</keyword>
<gene>
    <name evidence="2" type="ORF">PG997_012768</name>
</gene>